<feature type="binding site" evidence="4">
    <location>
        <position position="12"/>
    </location>
    <ligand>
        <name>Mg(2+)</name>
        <dbReference type="ChEBI" id="CHEBI:18420"/>
    </ligand>
</feature>
<comment type="subunit">
    <text evidence="4">Homodimer.</text>
</comment>
<dbReference type="PANTHER" id="PTHR43434:SF19">
    <property type="entry name" value="PHOSPHONOACETALDEHYDE HYDROLASE"/>
    <property type="match status" value="1"/>
</dbReference>
<evidence type="ECO:0000256" key="3">
    <source>
        <dbReference type="ARBA" id="ARBA00023270"/>
    </source>
</evidence>
<proteinExistence type="inferred from homology"/>
<protein>
    <recommendedName>
        <fullName evidence="4">Phosphonoacetaldehyde hydrolase</fullName>
        <shortName evidence="4">Phosphonatase</shortName>
        <ecNumber evidence="4">3.11.1.1</ecNumber>
    </recommendedName>
    <alternativeName>
        <fullName evidence="4">Phosphonoacetaldehyde phosphonohydrolase</fullName>
    </alternativeName>
</protein>
<dbReference type="Pfam" id="PF00702">
    <property type="entry name" value="Hydrolase"/>
    <property type="match status" value="1"/>
</dbReference>
<evidence type="ECO:0000256" key="4">
    <source>
        <dbReference type="HAMAP-Rule" id="MF_01375"/>
    </source>
</evidence>
<organism evidence="5 6">
    <name type="scientific">Metabacillus fastidiosus</name>
    <dbReference type="NCBI Taxonomy" id="1458"/>
    <lineage>
        <taxon>Bacteria</taxon>
        <taxon>Bacillati</taxon>
        <taxon>Bacillota</taxon>
        <taxon>Bacilli</taxon>
        <taxon>Bacillales</taxon>
        <taxon>Bacillaceae</taxon>
        <taxon>Metabacillus</taxon>
    </lineage>
</organism>
<feature type="active site" description="Schiff-base intermediate with substrate" evidence="4">
    <location>
        <position position="51"/>
    </location>
</feature>
<gene>
    <name evidence="4" type="primary">phnX</name>
    <name evidence="5" type="ORF">P9271_11005</name>
</gene>
<dbReference type="InterPro" id="IPR006439">
    <property type="entry name" value="HAD-SF_hydro_IA"/>
</dbReference>
<dbReference type="SUPFAM" id="SSF56784">
    <property type="entry name" value="HAD-like"/>
    <property type="match status" value="1"/>
</dbReference>
<dbReference type="EMBL" id="JARTFS010000006">
    <property type="protein sequence ID" value="MED4401847.1"/>
    <property type="molecule type" value="Genomic_DNA"/>
</dbReference>
<sequence>MKKVEAVIFDWAGTMIDYGCFAPLEVFLEIFRNRGVEITVDEARQPMGMLKIEHIRTLCDMPRIRKEWVKVHTAEPTEQDVIEMNNDFEKILFTILPDYTTPIPGAIELVERLRRRGIKIGSTTGYTKAMMEVVIPKAKEKGYSPDCCFTADDVKAGRPYPWMCYQNAMELNVYPMSKMIKVGDTVTDMKEGKNAGMWTVGVILGSSELGLSEEEVIQMNEVELEERIEIVRGRLLEAGADFTIDRISDLDKVIDMLEQNKGEIGEN</sequence>
<keyword evidence="2 4" id="KW-0460">Magnesium</keyword>
<dbReference type="SFLD" id="SFLDG01129">
    <property type="entry name" value="C1.5:_HAD__Beta-PGM__Phosphata"/>
    <property type="match status" value="1"/>
</dbReference>
<dbReference type="InterPro" id="IPR023214">
    <property type="entry name" value="HAD_sf"/>
</dbReference>
<name>A0ABU6NXJ6_9BACI</name>
<evidence type="ECO:0000256" key="2">
    <source>
        <dbReference type="ARBA" id="ARBA00022842"/>
    </source>
</evidence>
<reference evidence="5 6" key="1">
    <citation type="submission" date="2023-03" db="EMBL/GenBank/DDBJ databases">
        <title>Bacillus Genome Sequencing.</title>
        <authorList>
            <person name="Dunlap C."/>
        </authorList>
    </citation>
    <scope>NUCLEOTIDE SEQUENCE [LARGE SCALE GENOMIC DNA]</scope>
    <source>
        <strain evidence="5 6">NRS-1717</strain>
    </source>
</reference>
<dbReference type="Gene3D" id="1.10.150.240">
    <property type="entry name" value="Putative phosphatase, domain 2"/>
    <property type="match status" value="1"/>
</dbReference>
<comment type="function">
    <text evidence="4">Involved in phosphonate degradation.</text>
</comment>
<comment type="caution">
    <text evidence="5">The sequence shown here is derived from an EMBL/GenBank/DDBJ whole genome shotgun (WGS) entry which is preliminary data.</text>
</comment>
<feature type="binding site" evidence="4">
    <location>
        <position position="184"/>
    </location>
    <ligand>
        <name>Mg(2+)</name>
        <dbReference type="ChEBI" id="CHEBI:18420"/>
    </ligand>
</feature>
<feature type="binding site" evidence="4">
    <location>
        <position position="10"/>
    </location>
    <ligand>
        <name>Mg(2+)</name>
        <dbReference type="ChEBI" id="CHEBI:18420"/>
    </ligand>
</feature>
<dbReference type="PANTHER" id="PTHR43434">
    <property type="entry name" value="PHOSPHOGLYCOLATE PHOSPHATASE"/>
    <property type="match status" value="1"/>
</dbReference>
<dbReference type="CDD" id="cd02586">
    <property type="entry name" value="HAD_PHN"/>
    <property type="match status" value="1"/>
</dbReference>
<dbReference type="InterPro" id="IPR050155">
    <property type="entry name" value="HAD-like_hydrolase_sf"/>
</dbReference>
<dbReference type="NCBIfam" id="TIGR01422">
    <property type="entry name" value="phosphonatase"/>
    <property type="match status" value="1"/>
</dbReference>
<evidence type="ECO:0000313" key="5">
    <source>
        <dbReference type="EMBL" id="MED4401847.1"/>
    </source>
</evidence>
<dbReference type="EC" id="3.11.1.1" evidence="4"/>
<dbReference type="InterPro" id="IPR023198">
    <property type="entry name" value="PGP-like_dom2"/>
</dbReference>
<keyword evidence="1 4" id="KW-0378">Hydrolase</keyword>
<dbReference type="RefSeq" id="WP_328015206.1">
    <property type="nucleotide sequence ID" value="NZ_JARTFS010000006.1"/>
</dbReference>
<dbReference type="Proteomes" id="UP001342826">
    <property type="component" value="Unassembled WGS sequence"/>
</dbReference>
<feature type="active site" description="Nucleophile" evidence="4">
    <location>
        <position position="10"/>
    </location>
</feature>
<keyword evidence="6" id="KW-1185">Reference proteome</keyword>
<dbReference type="HAMAP" id="MF_01375">
    <property type="entry name" value="PhnX"/>
    <property type="match status" value="1"/>
</dbReference>
<dbReference type="GO" id="GO:0050194">
    <property type="term" value="F:phosphonoacetaldehyde hydrolase activity"/>
    <property type="evidence" value="ECO:0007669"/>
    <property type="project" value="UniProtKB-EC"/>
</dbReference>
<comment type="similarity">
    <text evidence="4">Belongs to the HAD-like hydrolase superfamily. PhnX family.</text>
</comment>
<dbReference type="InterPro" id="IPR006323">
    <property type="entry name" value="Phosphonoacetald_hydro"/>
</dbReference>
<accession>A0ABU6NXJ6</accession>
<comment type="catalytic activity">
    <reaction evidence="4">
        <text>phosphonoacetaldehyde + H2O = acetaldehyde + phosphate + H(+)</text>
        <dbReference type="Rhea" id="RHEA:18905"/>
        <dbReference type="ChEBI" id="CHEBI:15343"/>
        <dbReference type="ChEBI" id="CHEBI:15377"/>
        <dbReference type="ChEBI" id="CHEBI:15378"/>
        <dbReference type="ChEBI" id="CHEBI:43474"/>
        <dbReference type="ChEBI" id="CHEBI:58383"/>
        <dbReference type="EC" id="3.11.1.1"/>
    </reaction>
</comment>
<keyword evidence="4" id="KW-0479">Metal-binding</keyword>
<dbReference type="InterPro" id="IPR036412">
    <property type="entry name" value="HAD-like_sf"/>
</dbReference>
<dbReference type="SFLD" id="SFLDG01135">
    <property type="entry name" value="C1.5.6:_HAD__Beta-PGM__Phospha"/>
    <property type="match status" value="1"/>
</dbReference>
<dbReference type="NCBIfam" id="TIGR01549">
    <property type="entry name" value="HAD-SF-IA-v1"/>
    <property type="match status" value="1"/>
</dbReference>
<dbReference type="SFLD" id="SFLDS00003">
    <property type="entry name" value="Haloacid_Dehalogenase"/>
    <property type="match status" value="1"/>
</dbReference>
<evidence type="ECO:0000256" key="1">
    <source>
        <dbReference type="ARBA" id="ARBA00022801"/>
    </source>
</evidence>
<keyword evidence="3 4" id="KW-0704">Schiff base</keyword>
<dbReference type="Gene3D" id="3.40.50.1000">
    <property type="entry name" value="HAD superfamily/HAD-like"/>
    <property type="match status" value="1"/>
</dbReference>
<evidence type="ECO:0000313" key="6">
    <source>
        <dbReference type="Proteomes" id="UP001342826"/>
    </source>
</evidence>
<comment type="cofactor">
    <cofactor evidence="4">
        <name>Mg(2+)</name>
        <dbReference type="ChEBI" id="CHEBI:18420"/>
    </cofactor>
    <text evidence="4">Binds 1 Mg(2+) ion per subunit.</text>
</comment>